<protein>
    <submittedName>
        <fullName evidence="2">Uncharacterized protein</fullName>
    </submittedName>
</protein>
<evidence type="ECO:0000313" key="2">
    <source>
        <dbReference type="EMBL" id="KAH3797292.1"/>
    </source>
</evidence>
<gene>
    <name evidence="2" type="ORF">DPMN_150870</name>
</gene>
<comment type="caution">
    <text evidence="2">The sequence shown here is derived from an EMBL/GenBank/DDBJ whole genome shotgun (WGS) entry which is preliminary data.</text>
</comment>
<feature type="signal peptide" evidence="1">
    <location>
        <begin position="1"/>
        <end position="22"/>
    </location>
</feature>
<keyword evidence="3" id="KW-1185">Reference proteome</keyword>
<accession>A0A9D4FFD4</accession>
<evidence type="ECO:0000256" key="1">
    <source>
        <dbReference type="SAM" id="SignalP"/>
    </source>
</evidence>
<evidence type="ECO:0000313" key="3">
    <source>
        <dbReference type="Proteomes" id="UP000828390"/>
    </source>
</evidence>
<dbReference type="EMBL" id="JAIWYP010000007">
    <property type="protein sequence ID" value="KAH3797292.1"/>
    <property type="molecule type" value="Genomic_DNA"/>
</dbReference>
<dbReference type="Proteomes" id="UP000828390">
    <property type="component" value="Unassembled WGS sequence"/>
</dbReference>
<feature type="chain" id="PRO_5039307884" evidence="1">
    <location>
        <begin position="23"/>
        <end position="92"/>
    </location>
</feature>
<reference evidence="2" key="2">
    <citation type="submission" date="2020-11" db="EMBL/GenBank/DDBJ databases">
        <authorList>
            <person name="McCartney M.A."/>
            <person name="Auch B."/>
            <person name="Kono T."/>
            <person name="Mallez S."/>
            <person name="Becker A."/>
            <person name="Gohl D.M."/>
            <person name="Silverstein K.A.T."/>
            <person name="Koren S."/>
            <person name="Bechman K.B."/>
            <person name="Herman A."/>
            <person name="Abrahante J.E."/>
            <person name="Garbe J."/>
        </authorList>
    </citation>
    <scope>NUCLEOTIDE SEQUENCE</scope>
    <source>
        <strain evidence="2">Duluth1</strain>
        <tissue evidence="2">Whole animal</tissue>
    </source>
</reference>
<dbReference type="AlphaFoldDB" id="A0A9D4FFD4"/>
<sequence length="92" mass="10255">MKIAFILWIWLSSNPGFPVIRAESEHTTDPFSEILAHLNVSVASDVTEAHLDDIKADFVKRFHCTEDPTAVEACDYVSAIDGVFNSKLSLFI</sequence>
<proteinExistence type="predicted"/>
<organism evidence="2 3">
    <name type="scientific">Dreissena polymorpha</name>
    <name type="common">Zebra mussel</name>
    <name type="synonym">Mytilus polymorpha</name>
    <dbReference type="NCBI Taxonomy" id="45954"/>
    <lineage>
        <taxon>Eukaryota</taxon>
        <taxon>Metazoa</taxon>
        <taxon>Spiralia</taxon>
        <taxon>Lophotrochozoa</taxon>
        <taxon>Mollusca</taxon>
        <taxon>Bivalvia</taxon>
        <taxon>Autobranchia</taxon>
        <taxon>Heteroconchia</taxon>
        <taxon>Euheterodonta</taxon>
        <taxon>Imparidentia</taxon>
        <taxon>Neoheterodontei</taxon>
        <taxon>Myida</taxon>
        <taxon>Dreissenoidea</taxon>
        <taxon>Dreissenidae</taxon>
        <taxon>Dreissena</taxon>
    </lineage>
</organism>
<keyword evidence="1" id="KW-0732">Signal</keyword>
<name>A0A9D4FFD4_DREPO</name>
<reference evidence="2" key="1">
    <citation type="journal article" date="2019" name="bioRxiv">
        <title>The Genome of the Zebra Mussel, Dreissena polymorpha: A Resource for Invasive Species Research.</title>
        <authorList>
            <person name="McCartney M.A."/>
            <person name="Auch B."/>
            <person name="Kono T."/>
            <person name="Mallez S."/>
            <person name="Zhang Y."/>
            <person name="Obille A."/>
            <person name="Becker A."/>
            <person name="Abrahante J.E."/>
            <person name="Garbe J."/>
            <person name="Badalamenti J.P."/>
            <person name="Herman A."/>
            <person name="Mangelson H."/>
            <person name="Liachko I."/>
            <person name="Sullivan S."/>
            <person name="Sone E.D."/>
            <person name="Koren S."/>
            <person name="Silverstein K.A.T."/>
            <person name="Beckman K.B."/>
            <person name="Gohl D.M."/>
        </authorList>
    </citation>
    <scope>NUCLEOTIDE SEQUENCE</scope>
    <source>
        <strain evidence="2">Duluth1</strain>
        <tissue evidence="2">Whole animal</tissue>
    </source>
</reference>